<evidence type="ECO:0000313" key="1">
    <source>
        <dbReference type="EMBL" id="KAI7956668.1"/>
    </source>
</evidence>
<gene>
    <name evidence="1" type="ORF">MJO28_003763</name>
</gene>
<comment type="caution">
    <text evidence="1">The sequence shown here is derived from an EMBL/GenBank/DDBJ whole genome shotgun (WGS) entry which is preliminary data.</text>
</comment>
<organism evidence="1 2">
    <name type="scientific">Puccinia striiformis f. sp. tritici</name>
    <dbReference type="NCBI Taxonomy" id="168172"/>
    <lineage>
        <taxon>Eukaryota</taxon>
        <taxon>Fungi</taxon>
        <taxon>Dikarya</taxon>
        <taxon>Basidiomycota</taxon>
        <taxon>Pucciniomycotina</taxon>
        <taxon>Pucciniomycetes</taxon>
        <taxon>Pucciniales</taxon>
        <taxon>Pucciniaceae</taxon>
        <taxon>Puccinia</taxon>
    </lineage>
</organism>
<dbReference type="EMBL" id="CM045868">
    <property type="protein sequence ID" value="KAI7956668.1"/>
    <property type="molecule type" value="Genomic_DNA"/>
</dbReference>
<protein>
    <submittedName>
        <fullName evidence="1">Uncharacterized protein</fullName>
    </submittedName>
</protein>
<proteinExistence type="predicted"/>
<name>A0ACC0ENR1_9BASI</name>
<accession>A0ACC0ENR1</accession>
<reference evidence="1 2" key="3">
    <citation type="journal article" date="2022" name="Microbiol. Spectr.">
        <title>Folding features and dynamics of 3D genome architecture in plant fungal pathogens.</title>
        <authorList>
            <person name="Xia C."/>
        </authorList>
    </citation>
    <scope>NUCLEOTIDE SEQUENCE [LARGE SCALE GENOMIC DNA]</scope>
    <source>
        <strain evidence="1 2">93-210</strain>
    </source>
</reference>
<keyword evidence="2" id="KW-1185">Reference proteome</keyword>
<dbReference type="Proteomes" id="UP001060170">
    <property type="component" value="Chromosome 4"/>
</dbReference>
<sequence>MCVVIGQITEEQVQPSCKPSREAFPPNQPNRHVIQHVDGPFSSTHAFSVNCCSSHASLPNSKNVPT</sequence>
<reference evidence="2" key="1">
    <citation type="journal article" date="2018" name="BMC Genomics">
        <title>Genomic insights into host adaptation between the wheat stripe rust pathogen (Puccinia striiformis f. sp. tritici) and the barley stripe rust pathogen (Puccinia striiformis f. sp. hordei).</title>
        <authorList>
            <person name="Xia C."/>
            <person name="Wang M."/>
            <person name="Yin C."/>
            <person name="Cornejo O.E."/>
            <person name="Hulbert S.H."/>
            <person name="Chen X."/>
        </authorList>
    </citation>
    <scope>NUCLEOTIDE SEQUENCE [LARGE SCALE GENOMIC DNA]</scope>
    <source>
        <strain evidence="2">93-210</strain>
    </source>
</reference>
<reference evidence="2" key="2">
    <citation type="journal article" date="2018" name="Mol. Plant Microbe Interact.">
        <title>Genome sequence resources for the wheat stripe rust pathogen (Puccinia striiformis f. sp. tritici) and the barley stripe rust pathogen (Puccinia striiformis f. sp. hordei).</title>
        <authorList>
            <person name="Xia C."/>
            <person name="Wang M."/>
            <person name="Yin C."/>
            <person name="Cornejo O.E."/>
            <person name="Hulbert S.H."/>
            <person name="Chen X."/>
        </authorList>
    </citation>
    <scope>NUCLEOTIDE SEQUENCE [LARGE SCALE GENOMIC DNA]</scope>
    <source>
        <strain evidence="2">93-210</strain>
    </source>
</reference>
<evidence type="ECO:0000313" key="2">
    <source>
        <dbReference type="Proteomes" id="UP001060170"/>
    </source>
</evidence>